<dbReference type="AlphaFoldDB" id="A0A6A4AEJ5"/>
<dbReference type="GO" id="GO:0006508">
    <property type="term" value="P:proteolysis"/>
    <property type="evidence" value="ECO:0007669"/>
    <property type="project" value="UniProtKB-KW"/>
</dbReference>
<dbReference type="EMBL" id="QXFW01000384">
    <property type="protein sequence ID" value="KAE9013984.1"/>
    <property type="molecule type" value="Genomic_DNA"/>
</dbReference>
<feature type="domain" description="Ubiquitin-like protease family profile" evidence="4">
    <location>
        <begin position="1"/>
        <end position="165"/>
    </location>
</feature>
<dbReference type="SUPFAM" id="SSF54001">
    <property type="entry name" value="Cysteine proteinases"/>
    <property type="match status" value="1"/>
</dbReference>
<accession>A0A6A4AEJ5</accession>
<evidence type="ECO:0000313" key="6">
    <source>
        <dbReference type="EMBL" id="KAE9108610.1"/>
    </source>
</evidence>
<dbReference type="Proteomes" id="UP000440367">
    <property type="component" value="Unassembled WGS sequence"/>
</dbReference>
<evidence type="ECO:0000256" key="3">
    <source>
        <dbReference type="ARBA" id="ARBA00022801"/>
    </source>
</evidence>
<dbReference type="Pfam" id="PF02902">
    <property type="entry name" value="Peptidase_C48"/>
    <property type="match status" value="1"/>
</dbReference>
<dbReference type="InterPro" id="IPR038765">
    <property type="entry name" value="Papain-like_cys_pep_sf"/>
</dbReference>
<dbReference type="Gene3D" id="3.40.395.10">
    <property type="entry name" value="Adenoviral Proteinase, Chain A"/>
    <property type="match status" value="1"/>
</dbReference>
<keyword evidence="2" id="KW-0645">Protease</keyword>
<comment type="caution">
    <text evidence="8">The sequence shown here is derived from an EMBL/GenBank/DDBJ whole genome shotgun (WGS) entry which is preliminary data.</text>
</comment>
<dbReference type="PROSITE" id="PS50600">
    <property type="entry name" value="ULP_PROTEASE"/>
    <property type="match status" value="1"/>
</dbReference>
<evidence type="ECO:0000256" key="1">
    <source>
        <dbReference type="ARBA" id="ARBA00005234"/>
    </source>
</evidence>
<gene>
    <name evidence="9" type="ORF">PF001_g11899</name>
    <name evidence="8" type="ORF">PF002_g1956</name>
    <name evidence="7" type="ORF">PF004_g8406</name>
    <name evidence="6" type="ORF">PF010_g11834</name>
    <name evidence="5" type="ORF">PF011_g8251</name>
</gene>
<dbReference type="EMBL" id="QXGC01000390">
    <property type="protein sequence ID" value="KAE9238107.1"/>
    <property type="molecule type" value="Genomic_DNA"/>
</dbReference>
<dbReference type="EMBL" id="QXGE01000647">
    <property type="protein sequence ID" value="KAE9306855.1"/>
    <property type="molecule type" value="Genomic_DNA"/>
</dbReference>
<dbReference type="Proteomes" id="UP000488956">
    <property type="component" value="Unassembled WGS sequence"/>
</dbReference>
<dbReference type="GO" id="GO:0008234">
    <property type="term" value="F:cysteine-type peptidase activity"/>
    <property type="evidence" value="ECO:0007669"/>
    <property type="project" value="InterPro"/>
</dbReference>
<evidence type="ECO:0000259" key="4">
    <source>
        <dbReference type="PROSITE" id="PS50600"/>
    </source>
</evidence>
<evidence type="ECO:0000313" key="11">
    <source>
        <dbReference type="Proteomes" id="UP000440367"/>
    </source>
</evidence>
<keyword evidence="3" id="KW-0378">Hydrolase</keyword>
<name>A0A6A4AEJ5_9STRA</name>
<dbReference type="Proteomes" id="UP000437068">
    <property type="component" value="Unassembled WGS sequence"/>
</dbReference>
<sequence>MPVVLKNIPLLSNKAQVLDLTAKECLTDEIMHLSLTKKFGTDPNIVVFAASTLGVVLDGHIAANQSDIQLTMSGLSKEIVLFPVNCNRNHWCSVMINLDQGKVFIYDSSASSYLVSLRAVAQKLITLLPNDVRPSTRLQVYESGLGIQVDNYNCGVYVLLAFEIFCGAEPLSHVDKKTLQCLRYRYFRMCAQD</sequence>
<dbReference type="InterPro" id="IPR003653">
    <property type="entry name" value="Peptidase_C48_C"/>
</dbReference>
<dbReference type="EMBL" id="QXGD01000049">
    <property type="protein sequence ID" value="KAE9256246.1"/>
    <property type="molecule type" value="Genomic_DNA"/>
</dbReference>
<evidence type="ECO:0000313" key="10">
    <source>
        <dbReference type="Proteomes" id="UP000437068"/>
    </source>
</evidence>
<organism evidence="8 11">
    <name type="scientific">Phytophthora fragariae</name>
    <dbReference type="NCBI Taxonomy" id="53985"/>
    <lineage>
        <taxon>Eukaryota</taxon>
        <taxon>Sar</taxon>
        <taxon>Stramenopiles</taxon>
        <taxon>Oomycota</taxon>
        <taxon>Peronosporomycetes</taxon>
        <taxon>Peronosporales</taxon>
        <taxon>Peronosporaceae</taxon>
        <taxon>Phytophthora</taxon>
    </lineage>
</organism>
<proteinExistence type="inferred from homology"/>
<dbReference type="Proteomes" id="UP000476176">
    <property type="component" value="Unassembled WGS sequence"/>
</dbReference>
<evidence type="ECO:0000313" key="9">
    <source>
        <dbReference type="EMBL" id="KAE9306855.1"/>
    </source>
</evidence>
<dbReference type="EMBL" id="QXFX01000642">
    <property type="protein sequence ID" value="KAE9108610.1"/>
    <property type="molecule type" value="Genomic_DNA"/>
</dbReference>
<reference evidence="10 11" key="1">
    <citation type="submission" date="2018-08" db="EMBL/GenBank/DDBJ databases">
        <title>Genomic investigation of the strawberry pathogen Phytophthora fragariae indicates pathogenicity is determined by transcriptional variation in three key races.</title>
        <authorList>
            <person name="Adams T.M."/>
            <person name="Armitage A.D."/>
            <person name="Sobczyk M.K."/>
            <person name="Bates H.J."/>
            <person name="Dunwell J.M."/>
            <person name="Nellist C.F."/>
            <person name="Harrison R.J."/>
        </authorList>
    </citation>
    <scope>NUCLEOTIDE SEQUENCE [LARGE SCALE GENOMIC DNA]</scope>
    <source>
        <strain evidence="9 10">A4</strain>
        <strain evidence="8 11">BC-1</strain>
        <strain evidence="7 13">BC-23</strain>
        <strain evidence="6 14">ONT-3</strain>
        <strain evidence="5 12">SCRP245</strain>
    </source>
</reference>
<evidence type="ECO:0000313" key="5">
    <source>
        <dbReference type="EMBL" id="KAE9013984.1"/>
    </source>
</evidence>
<evidence type="ECO:0000256" key="2">
    <source>
        <dbReference type="ARBA" id="ARBA00022670"/>
    </source>
</evidence>
<evidence type="ECO:0000313" key="13">
    <source>
        <dbReference type="Proteomes" id="UP000476176"/>
    </source>
</evidence>
<evidence type="ECO:0000313" key="8">
    <source>
        <dbReference type="EMBL" id="KAE9256246.1"/>
    </source>
</evidence>
<protein>
    <recommendedName>
        <fullName evidence="4">Ubiquitin-like protease family profile domain-containing protein</fullName>
    </recommendedName>
</protein>
<evidence type="ECO:0000313" key="14">
    <source>
        <dbReference type="Proteomes" id="UP000488956"/>
    </source>
</evidence>
<dbReference type="Proteomes" id="UP000460718">
    <property type="component" value="Unassembled WGS sequence"/>
</dbReference>
<comment type="similarity">
    <text evidence="1">Belongs to the peptidase C48 family.</text>
</comment>
<evidence type="ECO:0000313" key="7">
    <source>
        <dbReference type="EMBL" id="KAE9238107.1"/>
    </source>
</evidence>
<evidence type="ECO:0000313" key="12">
    <source>
        <dbReference type="Proteomes" id="UP000460718"/>
    </source>
</evidence>